<name>A0A098S028_9BACT</name>
<comment type="caution">
    <text evidence="1">The sequence shown here is derived from an EMBL/GenBank/DDBJ whole genome shotgun (WGS) entry which is preliminary data.</text>
</comment>
<gene>
    <name evidence="1" type="ORF">IX84_28855</name>
</gene>
<dbReference type="RefSeq" id="WP_044228825.1">
    <property type="nucleotide sequence ID" value="NZ_JBKAGJ010000035.1"/>
</dbReference>
<dbReference type="Proteomes" id="UP000029736">
    <property type="component" value="Unassembled WGS sequence"/>
</dbReference>
<keyword evidence="2" id="KW-1185">Reference proteome</keyword>
<evidence type="ECO:0000313" key="2">
    <source>
        <dbReference type="Proteomes" id="UP000029736"/>
    </source>
</evidence>
<reference evidence="1 2" key="1">
    <citation type="journal article" date="2014" name="Int. J. Syst. Evol. Microbiol.">
        <title>Phaeodactylibacter xiamenensis gen. nov., sp. nov., a member of the family Saprospiraceae isolated from the marine alga Phaeodactylum tricornutum.</title>
        <authorList>
            <person name="Chen Z.Jr."/>
            <person name="Lei X."/>
            <person name="Lai Q."/>
            <person name="Li Y."/>
            <person name="Zhang B."/>
            <person name="Zhang J."/>
            <person name="Zhang H."/>
            <person name="Yang L."/>
            <person name="Zheng W."/>
            <person name="Tian Y."/>
            <person name="Yu Z."/>
            <person name="Xu H.Jr."/>
            <person name="Zheng T."/>
        </authorList>
    </citation>
    <scope>NUCLEOTIDE SEQUENCE [LARGE SCALE GENOMIC DNA]</scope>
    <source>
        <strain evidence="1 2">KD52</strain>
    </source>
</reference>
<evidence type="ECO:0000313" key="1">
    <source>
        <dbReference type="EMBL" id="KGE85490.1"/>
    </source>
</evidence>
<dbReference type="EMBL" id="JPOS01000090">
    <property type="protein sequence ID" value="KGE85490.1"/>
    <property type="molecule type" value="Genomic_DNA"/>
</dbReference>
<accession>A0A098S028</accession>
<sequence length="282" mass="33871">MATSEKTITCVPFLNKRLKPIIFDDGSKGYPLYIRVIYESKNTHIPIDYEDWGYDKYTFYYSEDDFDSFIYELENLDELLADINEGVSAITWEIREFMEFLQKVVEYETRLKPNRYSLRGLGKRLKLFNEAALESQSKQLVSEIKDYLDNWDDGSFGFYIRPDHTFLQNFYRIEDPIYSHFLRLPENIKFEIEYYFLVAAFANHEYGPSYRYLQMDSGLASFKRFMNQDSLFDPEVLLKVELKNRFSRFLSLNPPTFHKDLYYNKLEQFLKSMKDKHRKMIG</sequence>
<proteinExistence type="predicted"/>
<protein>
    <submittedName>
        <fullName evidence="1">Uncharacterized protein</fullName>
    </submittedName>
</protein>
<dbReference type="AlphaFoldDB" id="A0A098S028"/>
<organism evidence="1 2">
    <name type="scientific">Phaeodactylibacter xiamenensis</name>
    <dbReference type="NCBI Taxonomy" id="1524460"/>
    <lineage>
        <taxon>Bacteria</taxon>
        <taxon>Pseudomonadati</taxon>
        <taxon>Bacteroidota</taxon>
        <taxon>Saprospiria</taxon>
        <taxon>Saprospirales</taxon>
        <taxon>Haliscomenobacteraceae</taxon>
        <taxon>Phaeodactylibacter</taxon>
    </lineage>
</organism>
<dbReference type="OrthoDB" id="648314at2"/>